<keyword evidence="2" id="KW-1185">Reference proteome</keyword>
<evidence type="ECO:0000313" key="1">
    <source>
        <dbReference type="EMBL" id="GBC02264.1"/>
    </source>
</evidence>
<name>A0A2Z6RJ62_9GLOM</name>
<reference evidence="1 2" key="1">
    <citation type="submission" date="2017-11" db="EMBL/GenBank/DDBJ databases">
        <title>The genome of Rhizophagus clarus HR1 reveals common genetic basis of auxotrophy among arbuscular mycorrhizal fungi.</title>
        <authorList>
            <person name="Kobayashi Y."/>
        </authorList>
    </citation>
    <scope>NUCLEOTIDE SEQUENCE [LARGE SCALE GENOMIC DNA]</scope>
    <source>
        <strain evidence="1 2">HR1</strain>
    </source>
</reference>
<dbReference type="AlphaFoldDB" id="A0A2Z6RJ62"/>
<sequence length="133" mass="15214">MIFVIQISVLSQLRNRSTDESDQSVRQSISYIIYIPNFHIRNYKEKSLPKMSAVTISRNPISFWFHVRGSTSIFTITIGNNNCVAELKEAIKVERNTAEDLIYGIVETPDLAEQPVTVKVVIYLFNMSELNLT</sequence>
<proteinExistence type="predicted"/>
<organism evidence="1 2">
    <name type="scientific">Rhizophagus clarus</name>
    <dbReference type="NCBI Taxonomy" id="94130"/>
    <lineage>
        <taxon>Eukaryota</taxon>
        <taxon>Fungi</taxon>
        <taxon>Fungi incertae sedis</taxon>
        <taxon>Mucoromycota</taxon>
        <taxon>Glomeromycotina</taxon>
        <taxon>Glomeromycetes</taxon>
        <taxon>Glomerales</taxon>
        <taxon>Glomeraceae</taxon>
        <taxon>Rhizophagus</taxon>
    </lineage>
</organism>
<evidence type="ECO:0000313" key="2">
    <source>
        <dbReference type="Proteomes" id="UP000247702"/>
    </source>
</evidence>
<comment type="caution">
    <text evidence="1">The sequence shown here is derived from an EMBL/GenBank/DDBJ whole genome shotgun (WGS) entry which is preliminary data.</text>
</comment>
<gene>
    <name evidence="1" type="ORF">RclHR1_04530006</name>
</gene>
<protein>
    <submittedName>
        <fullName evidence="1">Uncharacterized protein</fullName>
    </submittedName>
</protein>
<accession>A0A2Z6RJ62</accession>
<dbReference type="Proteomes" id="UP000247702">
    <property type="component" value="Unassembled WGS sequence"/>
</dbReference>
<dbReference type="EMBL" id="BEXD01003819">
    <property type="protein sequence ID" value="GBC02264.1"/>
    <property type="molecule type" value="Genomic_DNA"/>
</dbReference>